<dbReference type="InterPro" id="IPR001478">
    <property type="entry name" value="PDZ"/>
</dbReference>
<organism evidence="2">
    <name type="scientific">hydrothermal vent metagenome</name>
    <dbReference type="NCBI Taxonomy" id="652676"/>
    <lineage>
        <taxon>unclassified sequences</taxon>
        <taxon>metagenomes</taxon>
        <taxon>ecological metagenomes</taxon>
    </lineage>
</organism>
<dbReference type="Pfam" id="PF13180">
    <property type="entry name" value="PDZ_2"/>
    <property type="match status" value="1"/>
</dbReference>
<evidence type="ECO:0000313" key="2">
    <source>
        <dbReference type="EMBL" id="VAW39662.1"/>
    </source>
</evidence>
<feature type="domain" description="PDZ" evidence="1">
    <location>
        <begin position="156"/>
        <end position="228"/>
    </location>
</feature>
<dbReference type="InterPro" id="IPR036034">
    <property type="entry name" value="PDZ_sf"/>
</dbReference>
<feature type="non-terminal residue" evidence="2">
    <location>
        <position position="381"/>
    </location>
</feature>
<sequence>MKIKQKILSALLIMNLTGLSIAQEQQKIKVIVDSDGANSIKTALVNGKQLSDNETEIMLANGDVQVIENDNIKISVISDGDSVNKKVILNGVELSADEIAELAASGELKTFSVDNLDGKSMQKLIFINNNDNNQSIEHQVQVLTKSIQISDDSATLGFMANIRDDGWHVISVMQDSGAEASGLQSGDIIKYMNDENLSNSDKTNLEDMLNLTQREEGDIVDLEIERDGQLINLSVEARKNNSADVLMNMVTDGSFADMDMLNHLSDKDFFINNATNFKFNHDDIKMVFPSKLGSMNIFVTDGNSTSKLLGKNHEMSSLSEGLAKYFHTNGGVLVLNVDDDNAFALQDGDVIKSIDGIDVATPKDVIKQLLKADKQADIKLK</sequence>
<dbReference type="SUPFAM" id="SSF50156">
    <property type="entry name" value="PDZ domain-like"/>
    <property type="match status" value="2"/>
</dbReference>
<protein>
    <recommendedName>
        <fullName evidence="1">PDZ domain-containing protein</fullName>
    </recommendedName>
</protein>
<dbReference type="Gene3D" id="2.30.42.10">
    <property type="match status" value="2"/>
</dbReference>
<proteinExistence type="predicted"/>
<accession>A0A3B0VKU8</accession>
<evidence type="ECO:0000259" key="1">
    <source>
        <dbReference type="SMART" id="SM00228"/>
    </source>
</evidence>
<gene>
    <name evidence="2" type="ORF">MNBD_GAMMA01-332</name>
</gene>
<dbReference type="EMBL" id="UOEW01000239">
    <property type="protein sequence ID" value="VAW39662.1"/>
    <property type="molecule type" value="Genomic_DNA"/>
</dbReference>
<name>A0A3B0VKU8_9ZZZZ</name>
<dbReference type="AlphaFoldDB" id="A0A3B0VKU8"/>
<dbReference type="SMART" id="SM00228">
    <property type="entry name" value="PDZ"/>
    <property type="match status" value="1"/>
</dbReference>
<reference evidence="2" key="1">
    <citation type="submission" date="2018-06" db="EMBL/GenBank/DDBJ databases">
        <authorList>
            <person name="Zhirakovskaya E."/>
        </authorList>
    </citation>
    <scope>NUCLEOTIDE SEQUENCE</scope>
</reference>